<accession>A0AAN7P7Q5</accession>
<evidence type="ECO:0000256" key="2">
    <source>
        <dbReference type="ARBA" id="ARBA00023180"/>
    </source>
</evidence>
<dbReference type="PANTHER" id="PTHR23345">
    <property type="entry name" value="VITELLOGENIN-RELATED"/>
    <property type="match status" value="1"/>
</dbReference>
<dbReference type="GO" id="GO:0005319">
    <property type="term" value="F:lipid transporter activity"/>
    <property type="evidence" value="ECO:0007669"/>
    <property type="project" value="InterPro"/>
</dbReference>
<dbReference type="InterPro" id="IPR011030">
    <property type="entry name" value="Lipovitellin_superhlx_dom"/>
</dbReference>
<dbReference type="InterPro" id="IPR015816">
    <property type="entry name" value="Vitellinogen_b-sht_N"/>
</dbReference>
<dbReference type="SMART" id="SM01169">
    <property type="entry name" value="DUF1943"/>
    <property type="match status" value="1"/>
</dbReference>
<proteinExistence type="predicted"/>
<evidence type="ECO:0008006" key="9">
    <source>
        <dbReference type="Google" id="ProtNLM"/>
    </source>
</evidence>
<keyword evidence="1 4" id="KW-0732">Signal</keyword>
<dbReference type="Pfam" id="PF01347">
    <property type="entry name" value="Vitellogenin_N"/>
    <property type="match status" value="1"/>
</dbReference>
<dbReference type="Pfam" id="PF00094">
    <property type="entry name" value="VWD"/>
    <property type="match status" value="1"/>
</dbReference>
<protein>
    <recommendedName>
        <fullName evidence="9">Vitellogenin domain-containing protein</fullName>
    </recommendedName>
</protein>
<evidence type="ECO:0000259" key="6">
    <source>
        <dbReference type="PROSITE" id="PS51233"/>
    </source>
</evidence>
<evidence type="ECO:0000256" key="4">
    <source>
        <dbReference type="SAM" id="SignalP"/>
    </source>
</evidence>
<evidence type="ECO:0000313" key="7">
    <source>
        <dbReference type="EMBL" id="KAK4878787.1"/>
    </source>
</evidence>
<dbReference type="InterPro" id="IPR050733">
    <property type="entry name" value="Vitellogenin/Apolipophorin"/>
</dbReference>
<sequence length="2876" mass="327282">MLRRKKLQLGIIALVVLITNNVKSEEICRHRCEAPSGNQQLHYQPHTTYTYDFISDLDLSLSNAKGQNSRTHVKTTVLLTQQDQCGFILKLQNFKIIGGNSQTYENIDGIEKPVTFQYLNGAIGADICAEPDDPPQSLNVKRAIISAFQLDSRGHQTDIFGVCPTESDVDMKNGETYIRKTRNLNKCAKRENLEQNFIAETLKSQILKSVPILTSAYLSLQNLNGGILKSAEIFENYTYMASKSSDGNEIAASVKTYLRYTGVTVETVSYSTSTESKSIIFDKTRPNLQKDNMNAIGDTFTLLMRNGIDLHEDTSRNFLNLVKIMRDTSKDELLLVYDRMKRNGFNNYVRKIYIAALTRCGTSAALTAGLELASNKDLTPNEERLLYIGFSYVTNPTTEVVKVAGDLLATNRLSQEAYLGVGNLIRRYCEQRSCPNRVTSEITSTFGKKLSQEKTTQKTEIVYILKALLNVGQLPDDTTRIVLALAQNPQNSAHIRSVALDTLTTAACQTDVRNSLLHTLQNIDEDSEIRIKSYLVLSKCPNLHIAQTIESMINTEPTNQVGSFISTHVKSLTNILSTINIQNTYPNDARRYSFNDESVHSFAGMKHKTSTNVIYSQKSFLPRFANLNVTSDILGTNVNLFEIEVRQENFDRMLEHYFGPAGELRGNPEFKRVRQYSDGPDMDLDINIKLFGSDFLFFNINERPRWFTETFFRFLAQDLQSKMDLAMDSQNNMIFIDSQFSYPTSLGFPIRLSVEGVSSLQLSVLDSPDWNIIKYGFVPSATVEITSTIGVDASVVESGIKVISKLHVATGVAVEVMDNDKGSQERKLSFPLQEQKVSFSHDIYFNVREIGEPDLLKPIHFENNQIGSICIDHVLDATGLDLCLQFNIPQPSDNIYLSGNYKAAVVLNNTDFSHLSLKKEYNDKKEIQLSARVVGKQQNTKTGLVVDASLNDGYMVKVTGILSKHNASIEARLNNTIAEKSLYMDLRMDHQKFFTKFGIRINQTSDRTTFTPLVYVSVPGKYGQHYPINTKGSVSIYQKGHDFKISLHNLQLILGFDSHVKIYSVDGRLGNDNHGYFVEFMVSDGHTVIQTGEKLRAHKNKIKFSGYLTNNRNPDLNLHINYELSTKPAISSSVLEIVHGPDSKSKINCFTVKDTMVMRSQDHYFELKNRITYPPADFDVKGDFVSDLASTLLDVEFKFGDFDYGTKLDAKYHQNHPEDYVVSLIAYDGLNRIGITGSRLIEGGINNVNHTFFYNKALYELSGQIILPQSADRTHSMKLVFKLPNVDPFYITGRAYQDYENSECYLLINDVVNKYIDFKLSKARSSSNFDMQVFVERVLKLDTHFTNAHTSGNGDFFIDLFEDHSIKLDLVYSITSVYYVKTTLYPNYRKQPTLSMSFTTNTQNEPHMFDSRNLFEVAGQTYADVSLKYSNHRGATNAEVKLVTKDDASAGIQFQTTYTGDYNFMDVAYQVSAESRNLLQPYHDTVKVRFEKNYQGNQQSRHTILASTNTRNTGPIHFNTTLFTVYDKPWTGSQSIIFKLFQIQETDGINFETILNNTENKLWNCVLNLKAFENNHDIFLKGTYKDEGSGTPITLNITGSVKTELLRGEFDYLKINSTNVFTPPLYNRYYNVKTDTDLRAIRISQWEHTKKFHGDINVCSEDGTISLTSHHDNRISSVFKANYSLHNLEQFNQAIFKLNYNDGNYPILSMDGTYSANRSQFDLDVRALYVNTPISLGFGVKEVSYGIAYDAFGLFQVEKDKYDLVGQVSIAAETPKVNIEVKHGVTDQFLIELDHTTRGVAKGIMRVSINDIPFLFENKWTYENWHKFVFYHAHHCPCLQVENFKMHLSNSPTRLENTAIDTLHYNVTILRDNVISGSTNFSITLTNKIHNFNCTSIIRLMNDQPKEYIAAYHAQDNLARLSAKFDEHTMESTLKIRPRHMSVTYSFCDQIMPCFQIRAIRKNHSNNKKMELHDMILVDTRYFGGHKVDLKNVYVITPQEYNFTGEAIFNDYAKYFSTYLVKEDEVSVSFETPRRQISLNSYKTGKQNGSQTFQLDFYPNKFNTKHKTSLSTFKNCMLIKCDMELRLSDSNLPRDLVVAYAGNRYQIENIEEQTFTFDVFKREEDKIILSSKVTKHGESHMSLKEIKSQGLGFNFNQFENVKVQTSPEPILEYIHNTQLQFGKNSYNTGFVAKTNAKEMLLNVTVFSNNVFMVNTKLTSGAKKSVFDTDVKIIGVAPVYARLETKNYNSLNLTVGTKGNYKDAFQLTAKLFGPDIARIQATKNNQTLSVTSLTLQSNNLNYNYKYDALGIERNILKPAKREVDFSIQTFKNSLDNVKKELSVHSSRLERNFSTSIPNFESVLRFYKNEVNTFKHELHDDPALRDLAPIIGQITDLIFDLTQTKIEETYRFGNIYLSSILETEQQEVYSKLLLSKDIEEMIFNALVDLNFIMGKYEKEMREFGVEFFNTIEEAFIIANTIRFSLMEGYRNFKNNFVLNKLTQDLTHVSPPSEGLIKNFREMMKELKSKTTSAEMMKLLDLVGDYSEKKLNDEDVEDDVALDEISDALGDVLNVILNTEDDSVAWETFSTLLEMGYLETRLGLDQLQRWNAQADFFTRVAVSEYQMKEFPKDFTGIIAQSHVFTFDGMHVTLQGECNLLMVKDVIDGNFSITAHYNGSIASLTFTDKNAKVVIEADGDVTSLRYPDHSKPQRDIEIVKKFDRITINSRFGVELKCDLNLVTCIVKVSGYYHAHLKGILGTANNEPYDDFTMSNGRITTNIDEFATSYKTGKCKQIQASTNVPWYPKCNHLFAQPEFRQCSKIINTNEYEIACNEGLHLGIGETENVITRAYAAICHTRGINVRLYNSEITSNYIAKPE</sequence>
<dbReference type="InterPro" id="IPR015817">
    <property type="entry name" value="Vitellinogen_open_b-sht_sub1"/>
</dbReference>
<reference evidence="8" key="1">
    <citation type="submission" date="2023-01" db="EMBL/GenBank/DDBJ databases">
        <title>Key to firefly adult light organ development and bioluminescence: homeobox transcription factors regulate luciferase expression and transportation to peroxisome.</title>
        <authorList>
            <person name="Fu X."/>
        </authorList>
    </citation>
    <scope>NUCLEOTIDE SEQUENCE [LARGE SCALE GENOMIC DNA]</scope>
</reference>
<evidence type="ECO:0000256" key="3">
    <source>
        <dbReference type="PROSITE-ProRule" id="PRU00557"/>
    </source>
</evidence>
<gene>
    <name evidence="7" type="ORF">RN001_011293</name>
</gene>
<dbReference type="InterPro" id="IPR001747">
    <property type="entry name" value="Vitellogenin_N"/>
</dbReference>
<dbReference type="SMART" id="SM00216">
    <property type="entry name" value="VWD"/>
    <property type="match status" value="1"/>
</dbReference>
<feature type="signal peptide" evidence="4">
    <location>
        <begin position="1"/>
        <end position="24"/>
    </location>
</feature>
<dbReference type="Proteomes" id="UP001353858">
    <property type="component" value="Unassembled WGS sequence"/>
</dbReference>
<dbReference type="Pfam" id="PF09172">
    <property type="entry name" value="Vit_open_b-sht"/>
    <property type="match status" value="1"/>
</dbReference>
<dbReference type="SUPFAM" id="SSF48431">
    <property type="entry name" value="Lipovitellin-phosvitin complex, superhelical domain"/>
    <property type="match status" value="1"/>
</dbReference>
<evidence type="ECO:0000313" key="8">
    <source>
        <dbReference type="Proteomes" id="UP001353858"/>
    </source>
</evidence>
<comment type="caution">
    <text evidence="3">Lacks conserved residue(s) required for the propagation of feature annotation.</text>
</comment>
<evidence type="ECO:0000259" key="5">
    <source>
        <dbReference type="PROSITE" id="PS51211"/>
    </source>
</evidence>
<dbReference type="Gene3D" id="2.30.230.10">
    <property type="entry name" value="Lipovitellin, beta-sheet shell regions, chain A"/>
    <property type="match status" value="1"/>
</dbReference>
<dbReference type="InterPro" id="IPR015255">
    <property type="entry name" value="Vitellinogen_open_b-sht"/>
</dbReference>
<dbReference type="SMART" id="SM00638">
    <property type="entry name" value="LPD_N"/>
    <property type="match status" value="1"/>
</dbReference>
<keyword evidence="8" id="KW-1185">Reference proteome</keyword>
<name>A0AAN7P7Q5_9COLE</name>
<feature type="domain" description="Vitellogenin" evidence="5">
    <location>
        <begin position="43"/>
        <end position="645"/>
    </location>
</feature>
<dbReference type="EMBL" id="JARPUR010000004">
    <property type="protein sequence ID" value="KAK4878787.1"/>
    <property type="molecule type" value="Genomic_DNA"/>
</dbReference>
<evidence type="ECO:0000256" key="1">
    <source>
        <dbReference type="ARBA" id="ARBA00022729"/>
    </source>
</evidence>
<dbReference type="Gene3D" id="2.20.50.20">
    <property type="entry name" value="Lipovitellin. Chain A, domain 3"/>
    <property type="match status" value="1"/>
</dbReference>
<feature type="domain" description="VWFD" evidence="6">
    <location>
        <begin position="2630"/>
        <end position="2794"/>
    </location>
</feature>
<dbReference type="PROSITE" id="PS51211">
    <property type="entry name" value="VITELLOGENIN"/>
    <property type="match status" value="1"/>
</dbReference>
<dbReference type="SUPFAM" id="SSF56968">
    <property type="entry name" value="Lipovitellin-phosvitin complex, beta-sheet shell regions"/>
    <property type="match status" value="2"/>
</dbReference>
<organism evidence="7 8">
    <name type="scientific">Aquatica leii</name>
    <dbReference type="NCBI Taxonomy" id="1421715"/>
    <lineage>
        <taxon>Eukaryota</taxon>
        <taxon>Metazoa</taxon>
        <taxon>Ecdysozoa</taxon>
        <taxon>Arthropoda</taxon>
        <taxon>Hexapoda</taxon>
        <taxon>Insecta</taxon>
        <taxon>Pterygota</taxon>
        <taxon>Neoptera</taxon>
        <taxon>Endopterygota</taxon>
        <taxon>Coleoptera</taxon>
        <taxon>Polyphaga</taxon>
        <taxon>Elateriformia</taxon>
        <taxon>Elateroidea</taxon>
        <taxon>Lampyridae</taxon>
        <taxon>Luciolinae</taxon>
        <taxon>Aquatica</taxon>
    </lineage>
</organism>
<dbReference type="PANTHER" id="PTHR23345:SF36">
    <property type="entry name" value="APOLIPOPHORINS"/>
    <property type="match status" value="1"/>
</dbReference>
<keyword evidence="2" id="KW-0325">Glycoprotein</keyword>
<comment type="caution">
    <text evidence="7">The sequence shown here is derived from an EMBL/GenBank/DDBJ whole genome shotgun (WGS) entry which is preliminary data.</text>
</comment>
<dbReference type="PROSITE" id="PS51233">
    <property type="entry name" value="VWFD"/>
    <property type="match status" value="1"/>
</dbReference>
<dbReference type="Gene3D" id="1.25.10.20">
    <property type="entry name" value="Vitellinogen, superhelical"/>
    <property type="match status" value="1"/>
</dbReference>
<feature type="chain" id="PRO_5042896942" description="Vitellogenin domain-containing protein" evidence="4">
    <location>
        <begin position="25"/>
        <end position="2876"/>
    </location>
</feature>
<dbReference type="InterPro" id="IPR001846">
    <property type="entry name" value="VWF_type-D"/>
</dbReference>
<dbReference type="InterPro" id="IPR015819">
    <property type="entry name" value="Lipid_transp_b-sht_shell"/>
</dbReference>